<dbReference type="InterPro" id="IPR052536">
    <property type="entry name" value="ABC-4_Integral_Memb_Prot"/>
</dbReference>
<evidence type="ECO:0000313" key="9">
    <source>
        <dbReference type="Proteomes" id="UP001596483"/>
    </source>
</evidence>
<dbReference type="Pfam" id="PF02687">
    <property type="entry name" value="FtsX"/>
    <property type="match status" value="2"/>
</dbReference>
<feature type="transmembrane region" description="Helical" evidence="6">
    <location>
        <begin position="113"/>
        <end position="135"/>
    </location>
</feature>
<keyword evidence="2 6" id="KW-1003">Cell membrane</keyword>
<feature type="transmembrane region" description="Helical" evidence="6">
    <location>
        <begin position="293"/>
        <end position="314"/>
    </location>
</feature>
<dbReference type="PANTHER" id="PTHR46795:SF3">
    <property type="entry name" value="ABC TRANSPORTER PERMEASE"/>
    <property type="match status" value="1"/>
</dbReference>
<evidence type="ECO:0000256" key="6">
    <source>
        <dbReference type="PIRNR" id="PIRNR018968"/>
    </source>
</evidence>
<feature type="transmembrane region" description="Helical" evidence="6">
    <location>
        <begin position="530"/>
        <end position="552"/>
    </location>
</feature>
<evidence type="ECO:0000256" key="1">
    <source>
        <dbReference type="ARBA" id="ARBA00004651"/>
    </source>
</evidence>
<dbReference type="InterPro" id="IPR003838">
    <property type="entry name" value="ABC3_permease_C"/>
</dbReference>
<comment type="subcellular location">
    <subcellularLocation>
        <location evidence="1 6">Cell membrane</location>
        <topology evidence="1 6">Multi-pass membrane protein</topology>
    </subcellularLocation>
</comment>
<dbReference type="PIRSF" id="PIRSF018968">
    <property type="entry name" value="ABC_permease_BceB"/>
    <property type="match status" value="1"/>
</dbReference>
<feature type="domain" description="ABC3 transporter permease C-terminal" evidence="7">
    <location>
        <begin position="65"/>
        <end position="183"/>
    </location>
</feature>
<evidence type="ECO:0000259" key="7">
    <source>
        <dbReference type="Pfam" id="PF02687"/>
    </source>
</evidence>
<comment type="caution">
    <text evidence="8">The sequence shown here is derived from an EMBL/GenBank/DDBJ whole genome shotgun (WGS) entry which is preliminary data.</text>
</comment>
<keyword evidence="6" id="KW-0813">Transport</keyword>
<feature type="domain" description="ABC3 transporter permease C-terminal" evidence="7">
    <location>
        <begin position="537"/>
        <end position="640"/>
    </location>
</feature>
<dbReference type="PANTHER" id="PTHR46795">
    <property type="entry name" value="ABC TRANSPORTER PERMEASE-RELATED-RELATED"/>
    <property type="match status" value="1"/>
</dbReference>
<dbReference type="RefSeq" id="WP_232524075.1">
    <property type="nucleotide sequence ID" value="NZ_JBHTCT010000007.1"/>
</dbReference>
<feature type="transmembrane region" description="Helical" evidence="6">
    <location>
        <begin position="61"/>
        <end position="79"/>
    </location>
</feature>
<keyword evidence="5 6" id="KW-0472">Membrane</keyword>
<name>A0ABW2ND01_9BACL</name>
<accession>A0ABW2ND01</accession>
<dbReference type="EMBL" id="JBHTCT010000007">
    <property type="protein sequence ID" value="MFC7364284.1"/>
    <property type="molecule type" value="Genomic_DNA"/>
</dbReference>
<feature type="transmembrane region" description="Helical" evidence="6">
    <location>
        <begin position="617"/>
        <end position="643"/>
    </location>
</feature>
<dbReference type="InterPro" id="IPR027022">
    <property type="entry name" value="ABC_permease_BceB-typ"/>
</dbReference>
<protein>
    <submittedName>
        <fullName evidence="8">FtsX-like permease family protein</fullName>
    </submittedName>
</protein>
<feature type="transmembrane region" description="Helical" evidence="6">
    <location>
        <begin position="229"/>
        <end position="252"/>
    </location>
</feature>
<dbReference type="Proteomes" id="UP001596483">
    <property type="component" value="Unassembled WGS sequence"/>
</dbReference>
<feature type="transmembrane region" description="Helical" evidence="6">
    <location>
        <begin position="155"/>
        <end position="177"/>
    </location>
</feature>
<reference evidence="9" key="1">
    <citation type="journal article" date="2019" name="Int. J. Syst. Evol. Microbiol.">
        <title>The Global Catalogue of Microorganisms (GCM) 10K type strain sequencing project: providing services to taxonomists for standard genome sequencing and annotation.</title>
        <authorList>
            <consortium name="The Broad Institute Genomics Platform"/>
            <consortium name="The Broad Institute Genome Sequencing Center for Infectious Disease"/>
            <person name="Wu L."/>
            <person name="Ma J."/>
        </authorList>
    </citation>
    <scope>NUCLEOTIDE SEQUENCE [LARGE SCALE GENOMIC DNA]</scope>
    <source>
        <strain evidence="9">JCM 4738</strain>
    </source>
</reference>
<comment type="similarity">
    <text evidence="6">Belongs to the ABC-4 integral membrane protein family.</text>
</comment>
<keyword evidence="4 6" id="KW-1133">Transmembrane helix</keyword>
<proteinExistence type="inferred from homology"/>
<organism evidence="8 9">
    <name type="scientific">Bhargavaea changchunensis</name>
    <dbReference type="NCBI Taxonomy" id="2134037"/>
    <lineage>
        <taxon>Bacteria</taxon>
        <taxon>Bacillati</taxon>
        <taxon>Bacillota</taxon>
        <taxon>Bacilli</taxon>
        <taxon>Bacillales</taxon>
        <taxon>Caryophanaceae</taxon>
        <taxon>Bhargavaea</taxon>
    </lineage>
</organism>
<feature type="transmembrane region" description="Helical" evidence="6">
    <location>
        <begin position="203"/>
        <end position="223"/>
    </location>
</feature>
<feature type="transmembrane region" description="Helical" evidence="6">
    <location>
        <begin position="21"/>
        <end position="41"/>
    </location>
</feature>
<keyword evidence="9" id="KW-1185">Reference proteome</keyword>
<evidence type="ECO:0000256" key="3">
    <source>
        <dbReference type="ARBA" id="ARBA00022692"/>
    </source>
</evidence>
<feature type="transmembrane region" description="Helical" evidence="6">
    <location>
        <begin position="587"/>
        <end position="605"/>
    </location>
</feature>
<gene>
    <name evidence="8" type="ORF">ACFQQH_03795</name>
</gene>
<evidence type="ECO:0000256" key="2">
    <source>
        <dbReference type="ARBA" id="ARBA00022475"/>
    </source>
</evidence>
<keyword evidence="3 6" id="KW-0812">Transmembrane</keyword>
<sequence length="651" mass="72046">MTALTLVDLVLRSMRKNLKHYYLYFFALIFGVTLFFIFSTLQHDSSVVEQTDLSAKMASGFQAATVLLFGILLIFVTYANDLFLKRRSREIGLYQLVGLTKGAVSRLLIIENILLGAGAFIVGLGAGLLVSRLFLLLLMKLVGYEGFVNLSFSGAAFLQTAVVFAVLIVITSFRMFWKVRRSQLIDLFNDDKKDEHPKQPKPVLSALLGILGVAMIGFGYWFANSTYMLNAFLLLNMLLVLAFVITGTYLVFRVTIGWLMTLVRKNQNGHIGLAGALSIAPLMHRMKANAKSLTVITTLSAMTLAMAGFAYSMYYSTEQETRVWVPHDFLIDEIGEGKEGTSEERAAKFAADLDEAGIGYVMQPITYLELNASYTGDNLPDLLGWEGNTVTANVFDVRQLKAAGLDIEEPKAGEAVIHDSGIAWLLTDEVFPYEASIAAGQTNEKLRVTSLGKREVASGYAGVHSQLTVSGETYDRIKAAAPAETHQLVAFNLADQKDLAEASAIFRPYRGDMTLDFYTTYKESLSYNGIMIFITGFLGLAFLVSTGSILYFKQMSEAEQEKRSYTTLRQLGFRTGEIMKGIRRKQAFVFGIPLVIGLVHSIFAIKSVSFIFMSTDITLPVTIAMMAYALIYLIFAVLTIGYYRKTVHAAL</sequence>
<evidence type="ECO:0000313" key="8">
    <source>
        <dbReference type="EMBL" id="MFC7364284.1"/>
    </source>
</evidence>
<evidence type="ECO:0000256" key="4">
    <source>
        <dbReference type="ARBA" id="ARBA00022989"/>
    </source>
</evidence>
<evidence type="ECO:0000256" key="5">
    <source>
        <dbReference type="ARBA" id="ARBA00023136"/>
    </source>
</evidence>